<dbReference type="InterPro" id="IPR036188">
    <property type="entry name" value="FAD/NAD-bd_sf"/>
</dbReference>
<name>A0ABV8LP41_9ACTN</name>
<keyword evidence="5" id="KW-1015">Disulfide bond</keyword>
<comment type="caution">
    <text evidence="7">The sequence shown here is derived from an EMBL/GenBank/DDBJ whole genome shotgun (WGS) entry which is preliminary data.</text>
</comment>
<evidence type="ECO:0000256" key="5">
    <source>
        <dbReference type="ARBA" id="ARBA00023157"/>
    </source>
</evidence>
<dbReference type="Gene3D" id="2.102.10.10">
    <property type="entry name" value="Rieske [2Fe-2S] iron-sulphur domain"/>
    <property type="match status" value="1"/>
</dbReference>
<evidence type="ECO:0000256" key="2">
    <source>
        <dbReference type="ARBA" id="ARBA00022723"/>
    </source>
</evidence>
<organism evidence="7 8">
    <name type="scientific">Hamadaea flava</name>
    <dbReference type="NCBI Taxonomy" id="1742688"/>
    <lineage>
        <taxon>Bacteria</taxon>
        <taxon>Bacillati</taxon>
        <taxon>Actinomycetota</taxon>
        <taxon>Actinomycetes</taxon>
        <taxon>Micromonosporales</taxon>
        <taxon>Micromonosporaceae</taxon>
        <taxon>Hamadaea</taxon>
    </lineage>
</organism>
<evidence type="ECO:0000256" key="3">
    <source>
        <dbReference type="ARBA" id="ARBA00023004"/>
    </source>
</evidence>
<keyword evidence="3" id="KW-0408">Iron</keyword>
<evidence type="ECO:0000259" key="6">
    <source>
        <dbReference type="PROSITE" id="PS51296"/>
    </source>
</evidence>
<dbReference type="PRINTS" id="PR00162">
    <property type="entry name" value="RIESKE"/>
</dbReference>
<dbReference type="PANTHER" id="PTHR13847">
    <property type="entry name" value="SARCOSINE DEHYDROGENASE-RELATED"/>
    <property type="match status" value="1"/>
</dbReference>
<dbReference type="CDD" id="cd03477">
    <property type="entry name" value="Rieske_YhfW_C"/>
    <property type="match status" value="1"/>
</dbReference>
<dbReference type="Gene3D" id="3.30.9.10">
    <property type="entry name" value="D-Amino Acid Oxidase, subunit A, domain 2"/>
    <property type="match status" value="1"/>
</dbReference>
<keyword evidence="1" id="KW-0001">2Fe-2S</keyword>
<dbReference type="SUPFAM" id="SSF51905">
    <property type="entry name" value="FAD/NAD(P)-binding domain"/>
    <property type="match status" value="1"/>
</dbReference>
<dbReference type="SUPFAM" id="SSF50022">
    <property type="entry name" value="ISP domain"/>
    <property type="match status" value="1"/>
</dbReference>
<evidence type="ECO:0000256" key="4">
    <source>
        <dbReference type="ARBA" id="ARBA00023014"/>
    </source>
</evidence>
<dbReference type="InterPro" id="IPR006076">
    <property type="entry name" value="FAD-dep_OxRdtase"/>
</dbReference>
<protein>
    <submittedName>
        <fullName evidence="7">FAD-dependent oxidoreductase</fullName>
    </submittedName>
</protein>
<dbReference type="InterPro" id="IPR017941">
    <property type="entry name" value="Rieske_2Fe-2S"/>
</dbReference>
<dbReference type="Gene3D" id="3.50.50.60">
    <property type="entry name" value="FAD/NAD(P)-binding domain"/>
    <property type="match status" value="1"/>
</dbReference>
<keyword evidence="4" id="KW-0411">Iron-sulfur</keyword>
<evidence type="ECO:0000256" key="1">
    <source>
        <dbReference type="ARBA" id="ARBA00022714"/>
    </source>
</evidence>
<gene>
    <name evidence="7" type="ORF">ACFOZ4_16375</name>
</gene>
<dbReference type="InterPro" id="IPR038010">
    <property type="entry name" value="YhfW_C"/>
</dbReference>
<dbReference type="Pfam" id="PF01266">
    <property type="entry name" value="DAO"/>
    <property type="match status" value="1"/>
</dbReference>
<feature type="domain" description="Rieske" evidence="6">
    <location>
        <begin position="422"/>
        <end position="508"/>
    </location>
</feature>
<dbReference type="InterPro" id="IPR005805">
    <property type="entry name" value="Rieske_Fe-S_prot_C"/>
</dbReference>
<dbReference type="Proteomes" id="UP001595816">
    <property type="component" value="Unassembled WGS sequence"/>
</dbReference>
<dbReference type="PROSITE" id="PS51296">
    <property type="entry name" value="RIESKE"/>
    <property type="match status" value="1"/>
</dbReference>
<accession>A0ABV8LP41</accession>
<dbReference type="EMBL" id="JBHSAY010000009">
    <property type="protein sequence ID" value="MFC4132188.1"/>
    <property type="molecule type" value="Genomic_DNA"/>
</dbReference>
<dbReference type="InterPro" id="IPR036922">
    <property type="entry name" value="Rieske_2Fe-2S_sf"/>
</dbReference>
<keyword evidence="2" id="KW-0479">Metal-binding</keyword>
<evidence type="ECO:0000313" key="7">
    <source>
        <dbReference type="EMBL" id="MFC4132188.1"/>
    </source>
</evidence>
<dbReference type="Pfam" id="PF00355">
    <property type="entry name" value="Rieske"/>
    <property type="match status" value="1"/>
</dbReference>
<dbReference type="PANTHER" id="PTHR13847:SF274">
    <property type="entry name" value="RIESKE 2FE-2S IRON-SULFUR PROTEIN YHFW-RELATED"/>
    <property type="match status" value="1"/>
</dbReference>
<dbReference type="RefSeq" id="WP_253753716.1">
    <property type="nucleotide sequence ID" value="NZ_JAMZDZ010000001.1"/>
</dbReference>
<sequence length="508" mass="54618">MTVMPGRAESYWMDSTTATGYPALSEDIQVDVAVIGAGIVGISTAWELARTGRSVALLEADRIVANTTGYTTGKLTSLHTLIYDRLSGDLGADAARHYATSQQDALGRVHEVVAELGIDCDLEIRPAYTYVTEDDGVEAVRAEAEAAADAGLPAQFVTTTALPFPIAGAVRVDGQAQFHPRKYLLRLAADLVAHGGMIFERTRVVGLAEDRDCRVTTETGHTVTARDVVVATHYPVFDRGQLMTRLVPHRELVVAGTIADSDDPAGMFITREDDTRSVRTAPFGDGRRLVIVTGEKFALGSSGVTERLWRLVGWTRRMFDVEEITYHWAAQDNVSTDGLPFVGPLRLGAEHTWVAGGFGGWGMSNGVMASRLLTALITGAAPPPWAGLYTPKRLNLLAEAPSFVKNTAFVAKEFVAGRLRSSHVDKPADVAPGQGAVLRVHGQRCAVYRDDDGAMHAVSATCTHLGCTVGFNDVERTWDCPCHGSRFDVDGAVLHGPANQPLEPRDLA</sequence>
<reference evidence="8" key="1">
    <citation type="journal article" date="2019" name="Int. J. Syst. Evol. Microbiol.">
        <title>The Global Catalogue of Microorganisms (GCM) 10K type strain sequencing project: providing services to taxonomists for standard genome sequencing and annotation.</title>
        <authorList>
            <consortium name="The Broad Institute Genomics Platform"/>
            <consortium name="The Broad Institute Genome Sequencing Center for Infectious Disease"/>
            <person name="Wu L."/>
            <person name="Ma J."/>
        </authorList>
    </citation>
    <scope>NUCLEOTIDE SEQUENCE [LARGE SCALE GENOMIC DNA]</scope>
    <source>
        <strain evidence="8">CGMCC 4.7289</strain>
    </source>
</reference>
<keyword evidence="8" id="KW-1185">Reference proteome</keyword>
<evidence type="ECO:0000313" key="8">
    <source>
        <dbReference type="Proteomes" id="UP001595816"/>
    </source>
</evidence>
<proteinExistence type="predicted"/>